<dbReference type="RefSeq" id="WP_353318533.1">
    <property type="nucleotide sequence ID" value="NZ_BAABVV010000040.1"/>
</dbReference>
<dbReference type="EMBL" id="BAABVV010000040">
    <property type="protein sequence ID" value="GAA6114914.1"/>
    <property type="molecule type" value="Genomic_DNA"/>
</dbReference>
<dbReference type="InterPro" id="IPR014189">
    <property type="entry name" value="Quinone_OxRdtase_PIG3"/>
</dbReference>
<dbReference type="InterPro" id="IPR020843">
    <property type="entry name" value="ER"/>
</dbReference>
<dbReference type="NCBIfam" id="TIGR02824">
    <property type="entry name" value="quinone_pig3"/>
    <property type="match status" value="1"/>
</dbReference>
<evidence type="ECO:0000313" key="5">
    <source>
        <dbReference type="Proteomes" id="UP001438112"/>
    </source>
</evidence>
<sequence>MKAVTIASVKNENSLVDVKTPKLVDGQVLIKIHAVGVNHVDLLWADQKVKSDDTIPGLEVAGEIVESKSTDYHKGQRVMTLLDNGGYAEYVAVNQERIMLAPDNIDYDVAATIPESYLTAYQTLFTIGNLKDNQSVLIHAGASGVGTAAIQLVKKLTNAQVITTSSSKKTAICLNYGADVAIDYTSQDFVEEVRKTTDNRGVDLIIDFIGASYFQQNIASLAFEGKLVLVGNLGGSIVENMNIMDIIGKRVSVEGTLLSTRSNQYKADLISAFSKDVLPLLNDNQIDLKFGNHFKLSESRDALACMRNKENIGKIILTVD</sequence>
<evidence type="ECO:0000313" key="4">
    <source>
        <dbReference type="EMBL" id="GAA6114914.1"/>
    </source>
</evidence>
<keyword evidence="2" id="KW-0560">Oxidoreductase</keyword>
<evidence type="ECO:0000259" key="3">
    <source>
        <dbReference type="SMART" id="SM00829"/>
    </source>
</evidence>
<dbReference type="PANTHER" id="PTHR48106">
    <property type="entry name" value="QUINONE OXIDOREDUCTASE PIG3-RELATED"/>
    <property type="match status" value="1"/>
</dbReference>
<dbReference type="PANTHER" id="PTHR48106:SF18">
    <property type="entry name" value="QUINONE OXIDOREDUCTASE PIG3"/>
    <property type="match status" value="1"/>
</dbReference>
<dbReference type="Gene3D" id="3.90.180.10">
    <property type="entry name" value="Medium-chain alcohol dehydrogenases, catalytic domain"/>
    <property type="match status" value="1"/>
</dbReference>
<dbReference type="InterPro" id="IPR013149">
    <property type="entry name" value="ADH-like_C"/>
</dbReference>
<dbReference type="SMART" id="SM00829">
    <property type="entry name" value="PKS_ER"/>
    <property type="match status" value="1"/>
</dbReference>
<accession>A0ABP9ZJH5</accession>
<dbReference type="InterPro" id="IPR036291">
    <property type="entry name" value="NAD(P)-bd_dom_sf"/>
</dbReference>
<dbReference type="InterPro" id="IPR011032">
    <property type="entry name" value="GroES-like_sf"/>
</dbReference>
<evidence type="ECO:0000256" key="2">
    <source>
        <dbReference type="ARBA" id="ARBA00023002"/>
    </source>
</evidence>
<comment type="caution">
    <text evidence="4">The sequence shown here is derived from an EMBL/GenBank/DDBJ whole genome shotgun (WGS) entry which is preliminary data.</text>
</comment>
<dbReference type="SUPFAM" id="SSF50129">
    <property type="entry name" value="GroES-like"/>
    <property type="match status" value="1"/>
</dbReference>
<dbReference type="Gene3D" id="3.40.50.720">
    <property type="entry name" value="NAD(P)-binding Rossmann-like Domain"/>
    <property type="match status" value="1"/>
</dbReference>
<protein>
    <submittedName>
        <fullName evidence="4">NAD(P)H-quinone oxidoreductase</fullName>
    </submittedName>
</protein>
<gene>
    <name evidence="4" type="ORF">AP20H10_12770</name>
</gene>
<dbReference type="Pfam" id="PF08240">
    <property type="entry name" value="ADH_N"/>
    <property type="match status" value="1"/>
</dbReference>
<dbReference type="Proteomes" id="UP001438112">
    <property type="component" value="Unassembled WGS sequence"/>
</dbReference>
<evidence type="ECO:0000256" key="1">
    <source>
        <dbReference type="ARBA" id="ARBA00022857"/>
    </source>
</evidence>
<reference evidence="4 5" key="1">
    <citation type="submission" date="2024-03" db="EMBL/GenBank/DDBJ databases">
        <title>Inconsistent identification of Apilactobacillus kunkeei-related strains obtained by well-developed overall genome related indices.</title>
        <authorList>
            <person name="Maeno S."/>
            <person name="Endo A."/>
        </authorList>
    </citation>
    <scope>NUCLEOTIDE SEQUENCE [LARGE SCALE GENOMIC DNA]</scope>
    <source>
        <strain evidence="4 5">20H-10</strain>
    </source>
</reference>
<keyword evidence="5" id="KW-1185">Reference proteome</keyword>
<dbReference type="InterPro" id="IPR013154">
    <property type="entry name" value="ADH-like_N"/>
</dbReference>
<feature type="domain" description="Enoyl reductase (ER)" evidence="3">
    <location>
        <begin position="13"/>
        <end position="317"/>
    </location>
</feature>
<dbReference type="CDD" id="cd05276">
    <property type="entry name" value="p53_inducible_oxidoreductase"/>
    <property type="match status" value="1"/>
</dbReference>
<dbReference type="SUPFAM" id="SSF51735">
    <property type="entry name" value="NAD(P)-binding Rossmann-fold domains"/>
    <property type="match status" value="1"/>
</dbReference>
<keyword evidence="1" id="KW-0521">NADP</keyword>
<dbReference type="Pfam" id="PF00107">
    <property type="entry name" value="ADH_zinc_N"/>
    <property type="match status" value="1"/>
</dbReference>
<proteinExistence type="predicted"/>
<name>A0ABP9ZJH5_9LACO</name>
<organism evidence="4 5">
    <name type="scientific">Apilactobacillus apinorum</name>
    <dbReference type="NCBI Taxonomy" id="1218495"/>
    <lineage>
        <taxon>Bacteria</taxon>
        <taxon>Bacillati</taxon>
        <taxon>Bacillota</taxon>
        <taxon>Bacilli</taxon>
        <taxon>Lactobacillales</taxon>
        <taxon>Lactobacillaceae</taxon>
        <taxon>Apilactobacillus</taxon>
    </lineage>
</organism>